<dbReference type="AlphaFoldDB" id="A0A1A8HVT7"/>
<gene>
    <name evidence="1" type="primary">Nfu_g_1_023019</name>
</gene>
<organism evidence="1">
    <name type="scientific">Nothobranchius kuhntae</name>
    <name type="common">Beira killifish</name>
    <dbReference type="NCBI Taxonomy" id="321403"/>
    <lineage>
        <taxon>Eukaryota</taxon>
        <taxon>Metazoa</taxon>
        <taxon>Chordata</taxon>
        <taxon>Craniata</taxon>
        <taxon>Vertebrata</taxon>
        <taxon>Euteleostomi</taxon>
        <taxon>Actinopterygii</taxon>
        <taxon>Neopterygii</taxon>
        <taxon>Teleostei</taxon>
        <taxon>Neoteleostei</taxon>
        <taxon>Acanthomorphata</taxon>
        <taxon>Ovalentaria</taxon>
        <taxon>Atherinomorphae</taxon>
        <taxon>Cyprinodontiformes</taxon>
        <taxon>Nothobranchiidae</taxon>
        <taxon>Nothobranchius</taxon>
    </lineage>
</organism>
<feature type="non-terminal residue" evidence="1">
    <location>
        <position position="1"/>
    </location>
</feature>
<protein>
    <submittedName>
        <fullName evidence="1">Uncharacterized protein</fullName>
    </submittedName>
</protein>
<feature type="non-terminal residue" evidence="1">
    <location>
        <position position="48"/>
    </location>
</feature>
<name>A0A1A8HVT7_NOTKU</name>
<accession>A0A1A8HVT7</accession>
<reference evidence="1" key="2">
    <citation type="submission" date="2016-06" db="EMBL/GenBank/DDBJ databases">
        <title>The genome of a short-lived fish provides insights into sex chromosome evolution and the genetic control of aging.</title>
        <authorList>
            <person name="Reichwald K."/>
            <person name="Felder M."/>
            <person name="Petzold A."/>
            <person name="Koch P."/>
            <person name="Groth M."/>
            <person name="Platzer M."/>
        </authorList>
    </citation>
    <scope>NUCLEOTIDE SEQUENCE</scope>
    <source>
        <tissue evidence="1">Brain</tissue>
    </source>
</reference>
<dbReference type="EMBL" id="HAED01002660">
    <property type="protein sequence ID" value="SBQ88509.1"/>
    <property type="molecule type" value="Transcribed_RNA"/>
</dbReference>
<reference evidence="1" key="1">
    <citation type="submission" date="2016-05" db="EMBL/GenBank/DDBJ databases">
        <authorList>
            <person name="Lavstsen T."/>
            <person name="Jespersen J.S."/>
        </authorList>
    </citation>
    <scope>NUCLEOTIDE SEQUENCE</scope>
    <source>
        <tissue evidence="1">Brain</tissue>
    </source>
</reference>
<proteinExistence type="predicted"/>
<evidence type="ECO:0000313" key="1">
    <source>
        <dbReference type="EMBL" id="SBQ88509.1"/>
    </source>
</evidence>
<sequence length="48" mass="5594">TRNCFCSRWRRACKNDRVTSVKQTGLSLRRLMLSRKTSSVKYSGRLSV</sequence>